<dbReference type="PANTHER" id="PTHR10357">
    <property type="entry name" value="ALPHA-AMYLASE FAMILY MEMBER"/>
    <property type="match status" value="1"/>
</dbReference>
<dbReference type="Gene3D" id="3.20.20.80">
    <property type="entry name" value="Glycosidases"/>
    <property type="match status" value="4"/>
</dbReference>
<dbReference type="Pfam" id="PF00128">
    <property type="entry name" value="Alpha-amylase"/>
    <property type="match status" value="1"/>
</dbReference>
<dbReference type="CDD" id="cd11336">
    <property type="entry name" value="AmyAc_MTSase"/>
    <property type="match status" value="1"/>
</dbReference>
<evidence type="ECO:0000313" key="2">
    <source>
        <dbReference type="EMBL" id="VAX32978.1"/>
    </source>
</evidence>
<gene>
    <name evidence="2" type="ORF">MNBD_NITROSPINAE05-1243</name>
</gene>
<evidence type="ECO:0000259" key="1">
    <source>
        <dbReference type="SMART" id="SM00642"/>
    </source>
</evidence>
<dbReference type="NCBIfam" id="TIGR02401">
    <property type="entry name" value="trehalose_TreY"/>
    <property type="match status" value="1"/>
</dbReference>
<dbReference type="InterPro" id="IPR012767">
    <property type="entry name" value="Trehalose_TreY"/>
</dbReference>
<dbReference type="PANTHER" id="PTHR10357:SF216">
    <property type="entry name" value="MALTOOLIGOSYL TREHALOSE SYNTHASE-RELATED"/>
    <property type="match status" value="1"/>
</dbReference>
<dbReference type="GO" id="GO:0005992">
    <property type="term" value="P:trehalose biosynthetic process"/>
    <property type="evidence" value="ECO:0007669"/>
    <property type="project" value="TreeGrafter"/>
</dbReference>
<sequence>MNVPPGNAKTSVNEPLSLFQETLATRNDFPGSTYRLQLNRGFTFSMARNVLAYLFDLGVSHCYTSPILAAGKNSPHGYDTSDFTKINPELGGEAGYDAFAEELSRMNMGHLLDFVPNHMGIADSKNNWWQDVLENGRCSPYAEFFDIDWNPAKAELKGKILLPILADQYGVVLEQGDLHLNFAEGTFFLNYFDHRLPVNPQSIPIVLSLDLENLQNEIPADDPEILEFLSIITACNRLPGGEKITPEKIEERIREKQVNRDRLQRLWDESSPIRRHIQTNLKLFNGTSGQADSFDPLHQLLEKQIYRLSNWRTAVHEINYRRFFDVNHLVGIRVEIPGVFHQTHALILKLIGAGKISGLRLDHIDGLFDPAAYFNRLQEEILFEYIWQNEQLHHQNPNLIKEMVRQWRKTEALADPAGPEQRPMYLAAEKILTGTETLPEHWAIHGTSGYDFMNDLNGLFVDASNEKNFSKIYIRFTGVNTAFQEIVYHSKKLIIETALTSELNILVRALNMISEDDRRHRDFTLNSLREALREVVACFPIYRTYIDAEGSNPHDTETLQQSIARAKSLNPAMESTIFDFIQDTVQFCAQETVSENRNKHRRDFVMKLQQFTGPVQAKGLEDTAFYRYNRLISLNEVGGQPQRFGLSVSGFHARNLKRQKNWPHTMTATATHDHKRGEDARARINILSEIPDDWRKAIRRWALLNRSKRSLVDGGYAPDRNDEYLFYQTLVGMWPLATDMPLADIKTRLVRYMHKAGKEAKVHTSWINPNNAYDMAVEKFIDKALKPSKSNRFLDSFLSFHGRIARMGAINSLAQVLIKITSPGVPDTYQGCELWDFSLVDPDNRQPVDFDKRKHLLKNLQPLLAVSTEEDAKHRAELLLEMLDHWENGQIKLFVTACCLHFRRKHPDLFLEGDYLPLQVTGEQADHVVAFARYANGKFALTVAPRLVAGLMEPELNWPVKSAWGNTHVLLPPGLSGQETLVDLFTRQPLSIATHDGQSTLDLKQIFNLWPFALLSSNL</sequence>
<organism evidence="2">
    <name type="scientific">hydrothermal vent metagenome</name>
    <dbReference type="NCBI Taxonomy" id="652676"/>
    <lineage>
        <taxon>unclassified sequences</taxon>
        <taxon>metagenomes</taxon>
        <taxon>ecological metagenomes</taxon>
    </lineage>
</organism>
<dbReference type="GO" id="GO:0030980">
    <property type="term" value="P:alpha-glucan catabolic process"/>
    <property type="evidence" value="ECO:0007669"/>
    <property type="project" value="TreeGrafter"/>
</dbReference>
<dbReference type="InterPro" id="IPR006047">
    <property type="entry name" value="GH13_cat_dom"/>
</dbReference>
<feature type="domain" description="Glycosyl hydrolase family 13 catalytic" evidence="1">
    <location>
        <begin position="40"/>
        <end position="573"/>
    </location>
</feature>
<dbReference type="SUPFAM" id="SSF51445">
    <property type="entry name" value="(Trans)glycosidases"/>
    <property type="match status" value="1"/>
</dbReference>
<dbReference type="InterPro" id="IPR017853">
    <property type="entry name" value="GH"/>
</dbReference>
<dbReference type="AlphaFoldDB" id="A0A3B1DAJ5"/>
<dbReference type="SMART" id="SM00642">
    <property type="entry name" value="Aamy"/>
    <property type="match status" value="1"/>
</dbReference>
<reference evidence="2" key="1">
    <citation type="submission" date="2018-06" db="EMBL/GenBank/DDBJ databases">
        <authorList>
            <person name="Zhirakovskaya E."/>
        </authorList>
    </citation>
    <scope>NUCLEOTIDE SEQUENCE</scope>
</reference>
<dbReference type="Gene3D" id="3.30.1590.10">
    <property type="entry name" value="Maltooligosyl trehalose synthase, domain 2"/>
    <property type="match status" value="1"/>
</dbReference>
<proteinExistence type="predicted"/>
<keyword evidence="2" id="KW-0413">Isomerase</keyword>
<protein>
    <submittedName>
        <fullName evidence="2">Malto-oligosyltrehalose synthase</fullName>
        <ecNumber evidence="2">5.4.99.15</ecNumber>
    </submittedName>
</protein>
<dbReference type="EC" id="5.4.99.15" evidence="2"/>
<accession>A0A3B1DAJ5</accession>
<dbReference type="EMBL" id="UOGG01000230">
    <property type="protein sequence ID" value="VAX32978.1"/>
    <property type="molecule type" value="Genomic_DNA"/>
</dbReference>
<dbReference type="GO" id="GO:0047470">
    <property type="term" value="F:(1,4)-alpha-D-glucan 1-alpha-D-glucosylmutase activity"/>
    <property type="evidence" value="ECO:0007669"/>
    <property type="project" value="UniProtKB-EC"/>
</dbReference>
<name>A0A3B1DAJ5_9ZZZZ</name>